<dbReference type="GO" id="GO:0030170">
    <property type="term" value="F:pyridoxal phosphate binding"/>
    <property type="evidence" value="ECO:0007669"/>
    <property type="project" value="InterPro"/>
</dbReference>
<keyword evidence="9" id="KW-1185">Reference proteome</keyword>
<dbReference type="RefSeq" id="WP_120133293.1">
    <property type="nucleotide sequence ID" value="NZ_RAHH01000015.1"/>
</dbReference>
<comment type="caution">
    <text evidence="8">The sequence shown here is derived from an EMBL/GenBank/DDBJ whole genome shotgun (WGS) entry which is preliminary data.</text>
</comment>
<dbReference type="SUPFAM" id="SSF53383">
    <property type="entry name" value="PLP-dependent transferases"/>
    <property type="match status" value="1"/>
</dbReference>
<reference evidence="8 9" key="1">
    <citation type="submission" date="2018-09" db="EMBL/GenBank/DDBJ databases">
        <authorList>
            <person name="Le Fleche-Mateos A."/>
        </authorList>
    </citation>
    <scope>NUCLEOTIDE SEQUENCE [LARGE SCALE GENOMIC DNA]</scope>
    <source>
        <strain evidence="8 9">DSM 27399</strain>
    </source>
</reference>
<dbReference type="InterPro" id="IPR002129">
    <property type="entry name" value="PyrdxlP-dep_de-COase"/>
</dbReference>
<evidence type="ECO:0000313" key="9">
    <source>
        <dbReference type="Proteomes" id="UP000284908"/>
    </source>
</evidence>
<keyword evidence="3" id="KW-0210">Decarboxylase</keyword>
<keyword evidence="5 7" id="KW-0456">Lyase</keyword>
<evidence type="ECO:0000256" key="1">
    <source>
        <dbReference type="ARBA" id="ARBA00001933"/>
    </source>
</evidence>
<dbReference type="Pfam" id="PF00282">
    <property type="entry name" value="Pyridoxal_deC"/>
    <property type="match status" value="1"/>
</dbReference>
<evidence type="ECO:0000256" key="6">
    <source>
        <dbReference type="PIRSR" id="PIRSR602129-50"/>
    </source>
</evidence>
<name>A0A419N7K1_9GAMM</name>
<organism evidence="8 9">
    <name type="scientific">Rahnella woolbedingensis</name>
    <dbReference type="NCBI Taxonomy" id="1510574"/>
    <lineage>
        <taxon>Bacteria</taxon>
        <taxon>Pseudomonadati</taxon>
        <taxon>Pseudomonadota</taxon>
        <taxon>Gammaproteobacteria</taxon>
        <taxon>Enterobacterales</taxon>
        <taxon>Yersiniaceae</taxon>
        <taxon>Rahnella</taxon>
    </lineage>
</organism>
<dbReference type="EMBL" id="RAHH01000015">
    <property type="protein sequence ID" value="RJT43346.1"/>
    <property type="molecule type" value="Genomic_DNA"/>
</dbReference>
<comment type="cofactor">
    <cofactor evidence="1 6 7">
        <name>pyridoxal 5'-phosphate</name>
        <dbReference type="ChEBI" id="CHEBI:597326"/>
    </cofactor>
</comment>
<dbReference type="Gene3D" id="3.90.1150.170">
    <property type="match status" value="1"/>
</dbReference>
<accession>A0A419N7K1</accession>
<evidence type="ECO:0000256" key="7">
    <source>
        <dbReference type="RuleBase" id="RU000382"/>
    </source>
</evidence>
<gene>
    <name evidence="8" type="ORF">D6C13_13740</name>
</gene>
<dbReference type="AlphaFoldDB" id="A0A419N7K1"/>
<sequence>MSELNPILAGSAQSTEAYQQAIAQSTEAVVQWLQQPEMYQGKTVAQLRERITLDFNPNGLGNQAAIERAIEYFLKDSLSVHHPQCVAHLHCPSLVVSQAAEVLINATNQSMDSWDQSPSATIIEMKLIEWLRNQVGYQAGDAGVFTSGGTQSNLMGLMLARDAFFARQGHSIQQDGLVGNLRKIKVLCSENAHFSVQKNMALLGLGYQCVTLVKTDEFARMDLNDLREKVAQAQANGDQILAIVATAGTTDAGAIDPLRAIAELAAEHQIWVHVDAAWGGALLLSEKYRDYLDGIELVDSITLDFHKQFFQTISCGAFLLKEERHYELMRYQAAYLNSEFDEAAGVPNLVSKSLQTTRRFDALKLWMGLEALGQKQYAAIIDHGVTLAQEVAQHVTSEAALELVMKPQLASVLFRYRPEQLAGSSDAAVALLNQKIGDALLESGRANVGVTEHNGVTCLKLTLLNPTVTLEDVKILLALVEKTAQQLLNQ</sequence>
<dbReference type="Proteomes" id="UP000284908">
    <property type="component" value="Unassembled WGS sequence"/>
</dbReference>
<feature type="modified residue" description="N6-(pyridoxal phosphate)lysine" evidence="6">
    <location>
        <position position="307"/>
    </location>
</feature>
<protein>
    <submittedName>
        <fullName evidence="8">Aspartate aminotransferase family protein</fullName>
    </submittedName>
</protein>
<keyword evidence="8" id="KW-0808">Transferase</keyword>
<evidence type="ECO:0000256" key="2">
    <source>
        <dbReference type="ARBA" id="ARBA00009533"/>
    </source>
</evidence>
<dbReference type="GO" id="GO:0019752">
    <property type="term" value="P:carboxylic acid metabolic process"/>
    <property type="evidence" value="ECO:0007669"/>
    <property type="project" value="InterPro"/>
</dbReference>
<evidence type="ECO:0000256" key="3">
    <source>
        <dbReference type="ARBA" id="ARBA00022793"/>
    </source>
</evidence>
<dbReference type="OrthoDB" id="9803665at2"/>
<dbReference type="PANTHER" id="PTHR45677">
    <property type="entry name" value="GLUTAMATE DECARBOXYLASE-RELATED"/>
    <property type="match status" value="1"/>
</dbReference>
<comment type="similarity">
    <text evidence="2 7">Belongs to the group II decarboxylase family.</text>
</comment>
<keyword evidence="4 6" id="KW-0663">Pyridoxal phosphate</keyword>
<dbReference type="Gene3D" id="3.40.640.10">
    <property type="entry name" value="Type I PLP-dependent aspartate aminotransferase-like (Major domain)"/>
    <property type="match status" value="1"/>
</dbReference>
<evidence type="ECO:0000256" key="4">
    <source>
        <dbReference type="ARBA" id="ARBA00022898"/>
    </source>
</evidence>
<dbReference type="GO" id="GO:0005737">
    <property type="term" value="C:cytoplasm"/>
    <property type="evidence" value="ECO:0007669"/>
    <property type="project" value="TreeGrafter"/>
</dbReference>
<keyword evidence="8" id="KW-0032">Aminotransferase</keyword>
<evidence type="ECO:0000313" key="8">
    <source>
        <dbReference type="EMBL" id="RJT43346.1"/>
    </source>
</evidence>
<dbReference type="PANTHER" id="PTHR45677:SF8">
    <property type="entry name" value="CYSTEINE SULFINIC ACID DECARBOXYLASE"/>
    <property type="match status" value="1"/>
</dbReference>
<dbReference type="GO" id="GO:0008483">
    <property type="term" value="F:transaminase activity"/>
    <property type="evidence" value="ECO:0007669"/>
    <property type="project" value="UniProtKB-KW"/>
</dbReference>
<proteinExistence type="inferred from homology"/>
<dbReference type="GO" id="GO:0016831">
    <property type="term" value="F:carboxy-lyase activity"/>
    <property type="evidence" value="ECO:0007669"/>
    <property type="project" value="UniProtKB-KW"/>
</dbReference>
<dbReference type="CDD" id="cd06450">
    <property type="entry name" value="DOPA_deC_like"/>
    <property type="match status" value="1"/>
</dbReference>
<dbReference type="InterPro" id="IPR015424">
    <property type="entry name" value="PyrdxlP-dep_Trfase"/>
</dbReference>
<evidence type="ECO:0000256" key="5">
    <source>
        <dbReference type="ARBA" id="ARBA00023239"/>
    </source>
</evidence>
<dbReference type="InterPro" id="IPR015421">
    <property type="entry name" value="PyrdxlP-dep_Trfase_major"/>
</dbReference>